<dbReference type="InterPro" id="IPR050625">
    <property type="entry name" value="ParA/MinD_ATPase"/>
</dbReference>
<dbReference type="EMBL" id="CAFAAC010000066">
    <property type="protein sequence ID" value="CAB4790244.1"/>
    <property type="molecule type" value="Genomic_DNA"/>
</dbReference>
<evidence type="ECO:0000313" key="3">
    <source>
        <dbReference type="EMBL" id="CAB4902416.1"/>
    </source>
</evidence>
<sequence length="369" mass="40413">MKNNVEISLPSIITAIANSEFEGFVAGTLYSQGWSIIYRGLDLDSIEAFVSNNPAIAQNALLIYTPDLPGLNTESIEQLSGSLRQMIGFSAESKNQDGFSELLKLPENANELVSIVRGFVRAPMVRPMFGLPKTHRRAKVIGIGSTSSAVGATTFAINLAMELSVLGKQVLLLDADVKRPAIAFLLALRNLQSEDKWLTIAKDLSVGEITREHIAHFDSYMDSAVSSFDFVITDLGSIEKISDSLTDRRWTSSAIHWSCDNADDLIFAGSADNLGIHRMMNVAKTFSLLTIPAKINVLLNFKSKNRKSAEQESSFLSALAPFKPSRIFTLPRDSRSVERAQNESSTLIDIDERGILRKAISKIAVEMAG</sequence>
<accession>A0A6J7M2G9</accession>
<feature type="domain" description="CobQ/CobB/MinD/ParA nucleotide binding" evidence="1">
    <location>
        <begin position="143"/>
        <end position="343"/>
    </location>
</feature>
<dbReference type="GO" id="GO:0005524">
    <property type="term" value="F:ATP binding"/>
    <property type="evidence" value="ECO:0007669"/>
    <property type="project" value="TreeGrafter"/>
</dbReference>
<dbReference type="PANTHER" id="PTHR43384">
    <property type="entry name" value="SEPTUM SITE-DETERMINING PROTEIN MIND HOMOLOG, CHLOROPLASTIC-RELATED"/>
    <property type="match status" value="1"/>
</dbReference>
<dbReference type="EMBL" id="CAFBOP010000001">
    <property type="protein sequence ID" value="CAB4974837.1"/>
    <property type="molecule type" value="Genomic_DNA"/>
</dbReference>
<dbReference type="SUPFAM" id="SSF52540">
    <property type="entry name" value="P-loop containing nucleoside triphosphate hydrolases"/>
    <property type="match status" value="1"/>
</dbReference>
<dbReference type="AlphaFoldDB" id="A0A6J7M2G9"/>
<gene>
    <name evidence="2" type="ORF">UFOPK2967_00887</name>
    <name evidence="3" type="ORF">UFOPK3587_00561</name>
    <name evidence="4" type="ORF">UFOPK3984_00020</name>
    <name evidence="5" type="ORF">UFOPK4114_00225</name>
</gene>
<name>A0A6J7M2G9_9ZZZZ</name>
<dbReference type="Gene3D" id="3.40.50.300">
    <property type="entry name" value="P-loop containing nucleotide triphosphate hydrolases"/>
    <property type="match status" value="1"/>
</dbReference>
<reference evidence="4" key="1">
    <citation type="submission" date="2020-05" db="EMBL/GenBank/DDBJ databases">
        <authorList>
            <person name="Chiriac C."/>
            <person name="Salcher M."/>
            <person name="Ghai R."/>
            <person name="Kavagutti S V."/>
        </authorList>
    </citation>
    <scope>NUCLEOTIDE SEQUENCE</scope>
</reference>
<evidence type="ECO:0000313" key="2">
    <source>
        <dbReference type="EMBL" id="CAB4790244.1"/>
    </source>
</evidence>
<dbReference type="InterPro" id="IPR027417">
    <property type="entry name" value="P-loop_NTPase"/>
</dbReference>
<organism evidence="4">
    <name type="scientific">freshwater metagenome</name>
    <dbReference type="NCBI Taxonomy" id="449393"/>
    <lineage>
        <taxon>unclassified sequences</taxon>
        <taxon>metagenomes</taxon>
        <taxon>ecological metagenomes</taxon>
    </lineage>
</organism>
<dbReference type="EMBL" id="CAFBMN010000019">
    <property type="protein sequence ID" value="CAB4902416.1"/>
    <property type="molecule type" value="Genomic_DNA"/>
</dbReference>
<dbReference type="GO" id="GO:0016887">
    <property type="term" value="F:ATP hydrolysis activity"/>
    <property type="evidence" value="ECO:0007669"/>
    <property type="project" value="TreeGrafter"/>
</dbReference>
<dbReference type="GO" id="GO:0009898">
    <property type="term" value="C:cytoplasmic side of plasma membrane"/>
    <property type="evidence" value="ECO:0007669"/>
    <property type="project" value="TreeGrafter"/>
</dbReference>
<dbReference type="PANTHER" id="PTHR43384:SF13">
    <property type="entry name" value="SLR0110 PROTEIN"/>
    <property type="match status" value="1"/>
</dbReference>
<evidence type="ECO:0000313" key="4">
    <source>
        <dbReference type="EMBL" id="CAB4974837.1"/>
    </source>
</evidence>
<dbReference type="InterPro" id="IPR002586">
    <property type="entry name" value="CobQ/CobB/MinD/ParA_Nub-bd_dom"/>
</dbReference>
<evidence type="ECO:0000313" key="5">
    <source>
        <dbReference type="EMBL" id="CAB5010495.1"/>
    </source>
</evidence>
<dbReference type="GO" id="GO:0005829">
    <property type="term" value="C:cytosol"/>
    <property type="evidence" value="ECO:0007669"/>
    <property type="project" value="TreeGrafter"/>
</dbReference>
<dbReference type="GO" id="GO:0051782">
    <property type="term" value="P:negative regulation of cell division"/>
    <property type="evidence" value="ECO:0007669"/>
    <property type="project" value="TreeGrafter"/>
</dbReference>
<evidence type="ECO:0000259" key="1">
    <source>
        <dbReference type="Pfam" id="PF01656"/>
    </source>
</evidence>
<protein>
    <submittedName>
        <fullName evidence="4">Unannotated protein</fullName>
    </submittedName>
</protein>
<dbReference type="Pfam" id="PF01656">
    <property type="entry name" value="CbiA"/>
    <property type="match status" value="1"/>
</dbReference>
<dbReference type="EMBL" id="CAFBPP010000004">
    <property type="protein sequence ID" value="CAB5010495.1"/>
    <property type="molecule type" value="Genomic_DNA"/>
</dbReference>
<proteinExistence type="predicted"/>